<protein>
    <submittedName>
        <fullName evidence="3">Fibronectin type III domain-containing protein</fullName>
    </submittedName>
</protein>
<dbReference type="PROSITE" id="PS51257">
    <property type="entry name" value="PROKAR_LIPOPROTEIN"/>
    <property type="match status" value="1"/>
</dbReference>
<comment type="caution">
    <text evidence="3">The sequence shown here is derived from an EMBL/GenBank/DDBJ whole genome shotgun (WGS) entry which is preliminary data.</text>
</comment>
<feature type="domain" description="Fibronectin type-III" evidence="2">
    <location>
        <begin position="526"/>
        <end position="617"/>
    </location>
</feature>
<feature type="domain" description="Fibronectin type-III" evidence="2">
    <location>
        <begin position="334"/>
        <end position="425"/>
    </location>
</feature>
<dbReference type="CDD" id="cd00063">
    <property type="entry name" value="FN3"/>
    <property type="match status" value="4"/>
</dbReference>
<dbReference type="SUPFAM" id="SSF49265">
    <property type="entry name" value="Fibronectin type III"/>
    <property type="match status" value="2"/>
</dbReference>
<gene>
    <name evidence="3" type="ORF">JFN93_09350</name>
</gene>
<organism evidence="3 4">
    <name type="scientific">Geomesophilobacter sediminis</name>
    <dbReference type="NCBI Taxonomy" id="2798584"/>
    <lineage>
        <taxon>Bacteria</taxon>
        <taxon>Pseudomonadati</taxon>
        <taxon>Thermodesulfobacteriota</taxon>
        <taxon>Desulfuromonadia</taxon>
        <taxon>Geobacterales</taxon>
        <taxon>Geobacteraceae</taxon>
        <taxon>Geomesophilobacter</taxon>
    </lineage>
</organism>
<evidence type="ECO:0000313" key="4">
    <source>
        <dbReference type="Proteomes" id="UP000636888"/>
    </source>
</evidence>
<evidence type="ECO:0000313" key="3">
    <source>
        <dbReference type="EMBL" id="MBJ6724911.1"/>
    </source>
</evidence>
<dbReference type="PANTHER" id="PTHR13817">
    <property type="entry name" value="TITIN"/>
    <property type="match status" value="1"/>
</dbReference>
<dbReference type="InterPro" id="IPR013783">
    <property type="entry name" value="Ig-like_fold"/>
</dbReference>
<keyword evidence="1" id="KW-0677">Repeat</keyword>
<dbReference type="InterPro" id="IPR050964">
    <property type="entry name" value="Striated_Muscle_Regulatory"/>
</dbReference>
<accession>A0A8J7JC83</accession>
<dbReference type="SMART" id="SM00060">
    <property type="entry name" value="FN3"/>
    <property type="match status" value="4"/>
</dbReference>
<dbReference type="Proteomes" id="UP000636888">
    <property type="component" value="Unassembled WGS sequence"/>
</dbReference>
<reference evidence="3" key="1">
    <citation type="submission" date="2020-12" db="EMBL/GenBank/DDBJ databases">
        <title>Geomonas sp. Red875, isolated from river sediment.</title>
        <authorList>
            <person name="Xu Z."/>
            <person name="Zhang Z."/>
            <person name="Masuda Y."/>
            <person name="Itoh H."/>
            <person name="Senoo K."/>
        </authorList>
    </citation>
    <scope>NUCLEOTIDE SEQUENCE</scope>
    <source>
        <strain evidence="3">Red875</strain>
    </source>
</reference>
<dbReference type="PROSITE" id="PS50853">
    <property type="entry name" value="FN3"/>
    <property type="match status" value="4"/>
</dbReference>
<dbReference type="PANTHER" id="PTHR13817:SF73">
    <property type="entry name" value="FIBRONECTIN TYPE-III DOMAIN-CONTAINING PROTEIN"/>
    <property type="match status" value="1"/>
</dbReference>
<feature type="domain" description="Fibronectin type-III" evidence="2">
    <location>
        <begin position="237"/>
        <end position="328"/>
    </location>
</feature>
<dbReference type="Pfam" id="PF00041">
    <property type="entry name" value="fn3"/>
    <property type="match status" value="4"/>
</dbReference>
<sequence length="675" mass="66942">MTELIRRGATAITLLSLLVLTFITAGCGGGNSGLSSQVVSGTASVGAPLAGQVSLKDSSATPQVKTTVIAANGSFAIDVTDMTAPFILEATGTAAGVNYKLHSFAEGAGTANVNPLTEAIVASASDDGDASDVYSHADPDRLHHIGTNLQAVVNTLLSKLQPLLQQYNAQNSNPITSRYITNHLGLDEMFDNVKITVSNGVLSITFIRTGQVIFSGTVTDIANGVYTGGTVPPPITAPVPPTGITATGGTAQVSLAWAAASTATAYNVYYSTAPGVTTATGTKIQVTGTSYVQTGLTAGTTYYYVITALNSAGESPASTQVSATTAAPAPGPTVPAAPTGVTAVGGTKQVTVSWPAVSGATSYNIYYATTSGVTVSNGTKLSNATSPAVQMGLADATTYYYVVTAVNSAGESAASVQVAATTLAAVPAPTAPAAPTGVSATGGTNQATISWPAVTGATSYNIYWSTTTGVTKTSGTRIAGATSPYVQTGLTAGTTYYYVVTAVNSVGESAASAQASATTAAPAPAAPAAPTGVSAVGATNQVTVSWSAVSGATSYNLYYGTATGVTVANGTKLTGVTSPYVQTGLAAGTAYYYIVTAVNATGESAASAQATATTASATPAFDALSYYNSVCLGCHGSLGPRTAAQITAAISSIGSMKSLSTLTSAQIAAIAAVSY</sequence>
<dbReference type="AlphaFoldDB" id="A0A8J7JC83"/>
<name>A0A8J7JC83_9BACT</name>
<dbReference type="Gene3D" id="2.60.40.10">
    <property type="entry name" value="Immunoglobulins"/>
    <property type="match status" value="4"/>
</dbReference>
<dbReference type="InterPro" id="IPR036116">
    <property type="entry name" value="FN3_sf"/>
</dbReference>
<proteinExistence type="predicted"/>
<dbReference type="EMBL" id="JAEMHM010000007">
    <property type="protein sequence ID" value="MBJ6724911.1"/>
    <property type="molecule type" value="Genomic_DNA"/>
</dbReference>
<dbReference type="InterPro" id="IPR003961">
    <property type="entry name" value="FN3_dom"/>
</dbReference>
<keyword evidence="4" id="KW-1185">Reference proteome</keyword>
<dbReference type="RefSeq" id="WP_199383808.1">
    <property type="nucleotide sequence ID" value="NZ_JAEMHM010000007.1"/>
</dbReference>
<feature type="domain" description="Fibronectin type-III" evidence="2">
    <location>
        <begin position="431"/>
        <end position="522"/>
    </location>
</feature>
<evidence type="ECO:0000259" key="2">
    <source>
        <dbReference type="PROSITE" id="PS50853"/>
    </source>
</evidence>
<evidence type="ECO:0000256" key="1">
    <source>
        <dbReference type="ARBA" id="ARBA00022737"/>
    </source>
</evidence>